<gene>
    <name evidence="1" type="ORF">ES332_A09G201800v1</name>
</gene>
<proteinExistence type="predicted"/>
<organism evidence="1 2">
    <name type="scientific">Gossypium tomentosum</name>
    <name type="common">Hawaiian cotton</name>
    <name type="synonym">Gossypium sandvicense</name>
    <dbReference type="NCBI Taxonomy" id="34277"/>
    <lineage>
        <taxon>Eukaryota</taxon>
        <taxon>Viridiplantae</taxon>
        <taxon>Streptophyta</taxon>
        <taxon>Embryophyta</taxon>
        <taxon>Tracheophyta</taxon>
        <taxon>Spermatophyta</taxon>
        <taxon>Magnoliopsida</taxon>
        <taxon>eudicotyledons</taxon>
        <taxon>Gunneridae</taxon>
        <taxon>Pentapetalae</taxon>
        <taxon>rosids</taxon>
        <taxon>malvids</taxon>
        <taxon>Malvales</taxon>
        <taxon>Malvaceae</taxon>
        <taxon>Malvoideae</taxon>
        <taxon>Gossypium</taxon>
    </lineage>
</organism>
<dbReference type="AlphaFoldDB" id="A0A5D2P7B9"/>
<dbReference type="Proteomes" id="UP000322667">
    <property type="component" value="Chromosome A09"/>
</dbReference>
<evidence type="ECO:0000313" key="2">
    <source>
        <dbReference type="Proteomes" id="UP000322667"/>
    </source>
</evidence>
<sequence>MVCYGPILVKFYYHVLLCKLVVNKIIYSFEMKYGSKTEFDAIEIISFTKQYGFYL</sequence>
<keyword evidence="2" id="KW-1185">Reference proteome</keyword>
<dbReference type="EMBL" id="CM017618">
    <property type="protein sequence ID" value="TYI11325.1"/>
    <property type="molecule type" value="Genomic_DNA"/>
</dbReference>
<accession>A0A5D2P7B9</accession>
<name>A0A5D2P7B9_GOSTO</name>
<protein>
    <submittedName>
        <fullName evidence="1">Uncharacterized protein</fullName>
    </submittedName>
</protein>
<reference evidence="1 2" key="1">
    <citation type="submission" date="2019-07" db="EMBL/GenBank/DDBJ databases">
        <title>WGS assembly of Gossypium tomentosum.</title>
        <authorList>
            <person name="Chen Z.J."/>
            <person name="Sreedasyam A."/>
            <person name="Ando A."/>
            <person name="Song Q."/>
            <person name="De L."/>
            <person name="Hulse-Kemp A."/>
            <person name="Ding M."/>
            <person name="Ye W."/>
            <person name="Kirkbride R."/>
            <person name="Jenkins J."/>
            <person name="Plott C."/>
            <person name="Lovell J."/>
            <person name="Lin Y.-M."/>
            <person name="Vaughn R."/>
            <person name="Liu B."/>
            <person name="Li W."/>
            <person name="Simpson S."/>
            <person name="Scheffler B."/>
            <person name="Saski C."/>
            <person name="Grover C."/>
            <person name="Hu G."/>
            <person name="Conover J."/>
            <person name="Carlson J."/>
            <person name="Shu S."/>
            <person name="Boston L."/>
            <person name="Williams M."/>
            <person name="Peterson D."/>
            <person name="Mcgee K."/>
            <person name="Jones D."/>
            <person name="Wendel J."/>
            <person name="Stelly D."/>
            <person name="Grimwood J."/>
            <person name="Schmutz J."/>
        </authorList>
    </citation>
    <scope>NUCLEOTIDE SEQUENCE [LARGE SCALE GENOMIC DNA]</scope>
    <source>
        <strain evidence="1">7179.01</strain>
    </source>
</reference>
<evidence type="ECO:0000313" key="1">
    <source>
        <dbReference type="EMBL" id="TYI11325.1"/>
    </source>
</evidence>